<accession>A0A1Q9F668</accession>
<gene>
    <name evidence="4" type="primary">GIP</name>
    <name evidence="4" type="ORF">AK812_SmicGene627</name>
</gene>
<feature type="domain" description="C3H1-type" evidence="3">
    <location>
        <begin position="358"/>
        <end position="386"/>
    </location>
</feature>
<name>A0A1Q9F668_SYMMI</name>
<dbReference type="OrthoDB" id="437812at2759"/>
<dbReference type="Proteomes" id="UP000186817">
    <property type="component" value="Unassembled WGS sequence"/>
</dbReference>
<feature type="compositionally biased region" description="Acidic residues" evidence="2">
    <location>
        <begin position="559"/>
        <end position="573"/>
    </location>
</feature>
<feature type="region of interest" description="Disordered" evidence="2">
    <location>
        <begin position="542"/>
        <end position="576"/>
    </location>
</feature>
<dbReference type="GO" id="GO:0008270">
    <property type="term" value="F:zinc ion binding"/>
    <property type="evidence" value="ECO:0007669"/>
    <property type="project" value="UniProtKB-KW"/>
</dbReference>
<dbReference type="Pfam" id="PF07727">
    <property type="entry name" value="RVT_2"/>
    <property type="match status" value="1"/>
</dbReference>
<dbReference type="SUPFAM" id="SSF53098">
    <property type="entry name" value="Ribonuclease H-like"/>
    <property type="match status" value="1"/>
</dbReference>
<keyword evidence="1" id="KW-0863">Zinc-finger</keyword>
<dbReference type="PROSITE" id="PS50103">
    <property type="entry name" value="ZF_C3H1"/>
    <property type="match status" value="1"/>
</dbReference>
<evidence type="ECO:0000259" key="3">
    <source>
        <dbReference type="PROSITE" id="PS50103"/>
    </source>
</evidence>
<feature type="region of interest" description="Disordered" evidence="2">
    <location>
        <begin position="317"/>
        <end position="360"/>
    </location>
</feature>
<comment type="caution">
    <text evidence="4">The sequence shown here is derived from an EMBL/GenBank/DDBJ whole genome shotgun (WGS) entry which is preliminary data.</text>
</comment>
<reference evidence="4 5" key="1">
    <citation type="submission" date="2016-02" db="EMBL/GenBank/DDBJ databases">
        <title>Genome analysis of coral dinoflagellate symbionts highlights evolutionary adaptations to a symbiotic lifestyle.</title>
        <authorList>
            <person name="Aranda M."/>
            <person name="Li Y."/>
            <person name="Liew Y.J."/>
            <person name="Baumgarten S."/>
            <person name="Simakov O."/>
            <person name="Wilson M."/>
            <person name="Piel J."/>
            <person name="Ashoor H."/>
            <person name="Bougouffa S."/>
            <person name="Bajic V.B."/>
            <person name="Ryu T."/>
            <person name="Ravasi T."/>
            <person name="Bayer T."/>
            <person name="Micklem G."/>
            <person name="Kim H."/>
            <person name="Bhak J."/>
            <person name="Lajeunesse T.C."/>
            <person name="Voolstra C.R."/>
        </authorList>
    </citation>
    <scope>NUCLEOTIDE SEQUENCE [LARGE SCALE GENOMIC DNA]</scope>
    <source>
        <strain evidence="4 5">CCMP2467</strain>
    </source>
</reference>
<keyword evidence="1" id="KW-0862">Zinc</keyword>
<dbReference type="EMBL" id="LSRX01000006">
    <property type="protein sequence ID" value="OLQ15170.1"/>
    <property type="molecule type" value="Genomic_DNA"/>
</dbReference>
<evidence type="ECO:0000256" key="1">
    <source>
        <dbReference type="PROSITE-ProRule" id="PRU00723"/>
    </source>
</evidence>
<dbReference type="InterPro" id="IPR036397">
    <property type="entry name" value="RNaseH_sf"/>
</dbReference>
<keyword evidence="5" id="KW-1185">Reference proteome</keyword>
<evidence type="ECO:0000313" key="4">
    <source>
        <dbReference type="EMBL" id="OLQ15170.1"/>
    </source>
</evidence>
<dbReference type="InterPro" id="IPR013103">
    <property type="entry name" value="RVT_2"/>
</dbReference>
<feature type="compositionally biased region" description="Low complexity" evidence="2">
    <location>
        <begin position="430"/>
        <end position="441"/>
    </location>
</feature>
<dbReference type="InterPro" id="IPR000571">
    <property type="entry name" value="Znf_CCCH"/>
</dbReference>
<keyword evidence="1" id="KW-0479">Metal-binding</keyword>
<evidence type="ECO:0000256" key="2">
    <source>
        <dbReference type="SAM" id="MobiDB-lite"/>
    </source>
</evidence>
<dbReference type="InterPro" id="IPR012337">
    <property type="entry name" value="RNaseH-like_sf"/>
</dbReference>
<feature type="compositionally biased region" description="Basic and acidic residues" evidence="2">
    <location>
        <begin position="320"/>
        <end position="360"/>
    </location>
</feature>
<feature type="region of interest" description="Disordered" evidence="2">
    <location>
        <begin position="407"/>
        <end position="461"/>
    </location>
</feature>
<organism evidence="4 5">
    <name type="scientific">Symbiodinium microadriaticum</name>
    <name type="common">Dinoflagellate</name>
    <name type="synonym">Zooxanthella microadriatica</name>
    <dbReference type="NCBI Taxonomy" id="2951"/>
    <lineage>
        <taxon>Eukaryota</taxon>
        <taxon>Sar</taxon>
        <taxon>Alveolata</taxon>
        <taxon>Dinophyceae</taxon>
        <taxon>Suessiales</taxon>
        <taxon>Symbiodiniaceae</taxon>
        <taxon>Symbiodinium</taxon>
    </lineage>
</organism>
<feature type="compositionally biased region" description="Basic and acidic residues" evidence="2">
    <location>
        <begin position="411"/>
        <end position="420"/>
    </location>
</feature>
<evidence type="ECO:0000313" key="5">
    <source>
        <dbReference type="Proteomes" id="UP000186817"/>
    </source>
</evidence>
<sequence length="1281" mass="142600">MVAELNRQQFLTQSNPIGSAGRADVGAVGKLCLQDLWKPKLTEAKAGVWLRGKVVQARVRYGDRLSMEVSERAEDVRVSVSELPKLEIKEHERDLAPLLSGDWLAMISPAMKDISSTSSIWWSQVVDAATSYYQHWLMCDPVARLSLQPPQPYRFEHTKYARVEQRALTMLLRAVPTVIKEELVANRKLSCIELLALIHTTYQPGGLKERSALLRYLTNPDGCTEPVAALRSIKRWSRWKHRAAELHISTPDPTLLLGGVDMMVSKAFALYPESQFRISSYRFAKSIDHQPTEAKVVELVRFVQGELETLVASGTVRSKTKPDGDADAGKRLRIAKVEDNDAKGKGKSRDEASKGAEGKGKEICKHWRTDKGCRFAKACKYAHDPLLPSEKRCFACSALNHMRSECPYQSKDGRASENQKGKGKGSETIAKASAQASAPASYNNPLPTPQSSSQTPATESEDILKKAAAMIETLQTSIKTVSDGYGGQGMVRADGEFLNFRRDPYELFGKAFSTSVHEGVKARYFLAANLSVPFDVHVAGSEKPVADKPDEPAPSASEEPAEWEQAGDYEDPDADHKQVGELLPEEGVDEDNYLSKVQIVNIPFGIPLKNKGAQEVLRALKLIDARASCLGIKIARLHSDKGSEFDNRFVRDWAASRGIWKSSTGGDNWRSNGTAEALVGILKVFVHRRTWHLKKDADKVAPKDSWTTVAVLNQFADDDFADDAVRHAVLRKILELEHTSCAKAGEELVYSLLPDAEVLCTHTVPLVEVERYYDLWKDALEKELHSMTHEKQALKVISEEELTKYQEAGTRAMIIPSKLVCTRKSGGRFKARLVACGNYVDLGGKDGENRSASVDLYAGGIDAAVLRQVLALAVKKGWSAGSTDVSTAFLNAALLDRQNPLTKPAPLSQEVPSEVVVLRPPSLLIRHGLLPPRSLMLVQRAVYGLDQSPRDWGICRDKDLRKIRLMLGTCEYRLVMSDVDNNLWFLTTGRKSDPVVACLMVYVDDLLATGPLAVIRPLLDEISKLWQCGTVSFLPEDTSEVPLVFFGYEIRRVGRSFHLSQRDYVKELATRYRDLPAPSTPLPPGTLDIPLAEGQSASDLKQCQAMSKNAAVVRRLVEARERAEVLQGMLNMPPLVPIVLHPHWPAPPQLTVREPRTMASVWGGPASSLYQEPHPAYHGDQYIYVPEVRPRVLVRWHMRPRVRLFNPERTAAPIPLGALTGERRTLQGFANGDRVIWDDRFTNPDRGRRHENQLWRGRTELEVDPDELARLQGRNEDSGEL</sequence>
<protein>
    <submittedName>
        <fullName evidence="4">Copia protein</fullName>
    </submittedName>
</protein>
<dbReference type="Gene3D" id="3.30.420.10">
    <property type="entry name" value="Ribonuclease H-like superfamily/Ribonuclease H"/>
    <property type="match status" value="1"/>
</dbReference>
<dbReference type="GO" id="GO:0003676">
    <property type="term" value="F:nucleic acid binding"/>
    <property type="evidence" value="ECO:0007669"/>
    <property type="project" value="InterPro"/>
</dbReference>
<feature type="zinc finger region" description="C3H1-type" evidence="1">
    <location>
        <begin position="358"/>
        <end position="386"/>
    </location>
</feature>
<proteinExistence type="predicted"/>